<keyword evidence="4" id="KW-1185">Reference proteome</keyword>
<dbReference type="Gene3D" id="2.70.98.10">
    <property type="match status" value="1"/>
</dbReference>
<evidence type="ECO:0000313" key="4">
    <source>
        <dbReference type="Proteomes" id="UP000758603"/>
    </source>
</evidence>
<reference evidence="3" key="1">
    <citation type="journal article" date="2021" name="Nat. Commun.">
        <title>Genetic determinants of endophytism in the Arabidopsis root mycobiome.</title>
        <authorList>
            <person name="Mesny F."/>
            <person name="Miyauchi S."/>
            <person name="Thiergart T."/>
            <person name="Pickel B."/>
            <person name="Atanasova L."/>
            <person name="Karlsson M."/>
            <person name="Huettel B."/>
            <person name="Barry K.W."/>
            <person name="Haridas S."/>
            <person name="Chen C."/>
            <person name="Bauer D."/>
            <person name="Andreopoulos W."/>
            <person name="Pangilinan J."/>
            <person name="LaButti K."/>
            <person name="Riley R."/>
            <person name="Lipzen A."/>
            <person name="Clum A."/>
            <person name="Drula E."/>
            <person name="Henrissat B."/>
            <person name="Kohler A."/>
            <person name="Grigoriev I.V."/>
            <person name="Martin F.M."/>
            <person name="Hacquard S."/>
        </authorList>
    </citation>
    <scope>NUCLEOTIDE SEQUENCE</scope>
    <source>
        <strain evidence="3">MPI-SDFR-AT-0073</strain>
    </source>
</reference>
<dbReference type="InterPro" id="IPR041371">
    <property type="entry name" value="GH92_N"/>
</dbReference>
<protein>
    <submittedName>
        <fullName evidence="3">Family 92 glycosyl hydrolase</fullName>
    </submittedName>
</protein>
<dbReference type="EMBL" id="JAGPXC010000008">
    <property type="protein sequence ID" value="KAH6647517.1"/>
    <property type="molecule type" value="Genomic_DNA"/>
</dbReference>
<dbReference type="GO" id="GO:0006516">
    <property type="term" value="P:glycoprotein catabolic process"/>
    <property type="evidence" value="ECO:0007669"/>
    <property type="project" value="TreeGrafter"/>
</dbReference>
<evidence type="ECO:0000259" key="1">
    <source>
        <dbReference type="Pfam" id="PF07971"/>
    </source>
</evidence>
<dbReference type="InterPro" id="IPR050883">
    <property type="entry name" value="PNGase"/>
</dbReference>
<evidence type="ECO:0000259" key="2">
    <source>
        <dbReference type="Pfam" id="PF17678"/>
    </source>
</evidence>
<dbReference type="PANTHER" id="PTHR12143:SF42">
    <property type="entry name" value="PUTATIVE SUBFAMILY (AFU_ORTHOLOGUE AFUA_6G13760)-RELATED"/>
    <property type="match status" value="1"/>
</dbReference>
<dbReference type="GO" id="GO:0030246">
    <property type="term" value="F:carbohydrate binding"/>
    <property type="evidence" value="ECO:0007669"/>
    <property type="project" value="InterPro"/>
</dbReference>
<evidence type="ECO:0000313" key="3">
    <source>
        <dbReference type="EMBL" id="KAH6647517.1"/>
    </source>
</evidence>
<organism evidence="3 4">
    <name type="scientific">Truncatella angustata</name>
    <dbReference type="NCBI Taxonomy" id="152316"/>
    <lineage>
        <taxon>Eukaryota</taxon>
        <taxon>Fungi</taxon>
        <taxon>Dikarya</taxon>
        <taxon>Ascomycota</taxon>
        <taxon>Pezizomycotina</taxon>
        <taxon>Sordariomycetes</taxon>
        <taxon>Xylariomycetidae</taxon>
        <taxon>Amphisphaeriales</taxon>
        <taxon>Sporocadaceae</taxon>
        <taxon>Truncatella</taxon>
    </lineage>
</organism>
<sequence>MAPLLTSVPRLKRVLVLGLCILTFWLLLPSDGIRSSGSLVSLFVGARMSTGADVLAYIDPLIGTVNGAGHVFPGATLPYGMAKAVADVNSQWEAAAGFVSDNSLITGFSHLHDSGTGGSPSLGNFPLFVHPGCPGDEFAQCEFSKSARATKRVNGSVEARPGYFALGLGNLIHAEMTATKHTTLYHFTVPNVSEVHLRTDAVPVKPLVLIDLSDLAGNGFGGSVEVDPESGRITGNGTFNPSFGRGQYNAHFCADFRGAAIRKTGTFHGVLANETAKALGEGVTGSPRLSGSAGAWIHFDRPIKDRILARVGLSFISVDQACRNAENEIPLFEFNKTVQAAEKAWADKMSVIEVDHYGVSDDLLKTFWSGLYRALLSPQDYTGENQLWNSSEPYFDSFYCIWDSFRAQHPLLSIVDPDEQTRMVRALLDIYKHEGYLPDCRMSFSQGYTQGGSNADVVLADAFVKNLTAGIDWNLAYEAVTKDAEVEPSDWTSVGRGNIEAWKSYGYVPQDDVDKNGTGPMSRSISRTVEYAYDDFAIYLMAKGLGKAADEQKYRERSMGWKSLYNPDQEDRYVEKDGTIVESPFRGFLQPRLTNGTFMVQNPRLCSPAYEQHVCYFDTRYDTYEGSPWLYTFFVPQDMASLIQTLGGRKSFINRLEYFHSSDIVYMGNEQSFLPTFQFHYGGRPGLSSYWVHRYIPAQFNSSINGIPGNDDCAMGAFTAFVFMGFFPVAGQSVYLVTPPLFREVRIRTPTGKQAIIRNLGFDPTYQSIYIQSAKLNGKPYTKNWITHDFFYHGGVLELTLGKEESIWGTADEDLPPSLSTS</sequence>
<accession>A0A9P8RQF5</accession>
<dbReference type="FunFam" id="1.20.1050.60:FF:000002">
    <property type="entry name" value="Glycosyl hydrolase family 92"/>
    <property type="match status" value="1"/>
</dbReference>
<dbReference type="GO" id="GO:0005829">
    <property type="term" value="C:cytosol"/>
    <property type="evidence" value="ECO:0007669"/>
    <property type="project" value="TreeGrafter"/>
</dbReference>
<dbReference type="Gene3D" id="3.30.2080.10">
    <property type="entry name" value="GH92 mannosidase domain"/>
    <property type="match status" value="1"/>
</dbReference>
<keyword evidence="3" id="KW-0378">Hydrolase</keyword>
<dbReference type="InterPro" id="IPR014718">
    <property type="entry name" value="GH-type_carb-bd"/>
</dbReference>
<dbReference type="GO" id="GO:0000224">
    <property type="term" value="F:peptide-N4-(N-acetyl-beta-glucosaminyl)asparagine amidase activity"/>
    <property type="evidence" value="ECO:0007669"/>
    <property type="project" value="TreeGrafter"/>
</dbReference>
<dbReference type="FunFam" id="2.70.98.10:FF:000010">
    <property type="entry name" value="Alpha-1,2-mannosidase family protein"/>
    <property type="match status" value="1"/>
</dbReference>
<gene>
    <name evidence="3" type="ORF">BKA67DRAFT_524315</name>
</gene>
<dbReference type="Pfam" id="PF07971">
    <property type="entry name" value="Glyco_hydro_92"/>
    <property type="match status" value="1"/>
</dbReference>
<dbReference type="RefSeq" id="XP_045954029.1">
    <property type="nucleotide sequence ID" value="XM_046098559.1"/>
</dbReference>
<dbReference type="InterPro" id="IPR005887">
    <property type="entry name" value="GH92_a_mannosidase_put"/>
</dbReference>
<dbReference type="FunFam" id="3.30.2080.10:FF:000001">
    <property type="entry name" value="Alpha-1,2-mannosidase subfamily"/>
    <property type="match status" value="1"/>
</dbReference>
<feature type="domain" description="Glycosyl hydrolase family 92 N-terminal" evidence="2">
    <location>
        <begin position="57"/>
        <end position="314"/>
    </location>
</feature>
<dbReference type="GeneID" id="70127451"/>
<proteinExistence type="predicted"/>
<dbReference type="GO" id="GO:0005634">
    <property type="term" value="C:nucleus"/>
    <property type="evidence" value="ECO:0007669"/>
    <property type="project" value="TreeGrafter"/>
</dbReference>
<dbReference type="Pfam" id="PF17678">
    <property type="entry name" value="Glyco_hydro_92N"/>
    <property type="match status" value="1"/>
</dbReference>
<comment type="caution">
    <text evidence="3">The sequence shown here is derived from an EMBL/GenBank/DDBJ whole genome shotgun (WGS) entry which is preliminary data.</text>
</comment>
<dbReference type="GO" id="GO:0005975">
    <property type="term" value="P:carbohydrate metabolic process"/>
    <property type="evidence" value="ECO:0007669"/>
    <property type="project" value="InterPro"/>
</dbReference>
<dbReference type="AlphaFoldDB" id="A0A9P8RQF5"/>
<dbReference type="InterPro" id="IPR012939">
    <property type="entry name" value="Glyco_hydro_92"/>
</dbReference>
<feature type="domain" description="Glycosyl hydrolase family 92" evidence="1">
    <location>
        <begin position="320"/>
        <end position="803"/>
    </location>
</feature>
<dbReference type="SUPFAM" id="SSF48208">
    <property type="entry name" value="Six-hairpin glycosidases"/>
    <property type="match status" value="1"/>
</dbReference>
<name>A0A9P8RQF5_9PEZI</name>
<dbReference type="OrthoDB" id="449263at2759"/>
<dbReference type="Gene3D" id="1.20.1610.10">
    <property type="entry name" value="alpha-1,2-mannosidases domains"/>
    <property type="match status" value="1"/>
</dbReference>
<dbReference type="Gene3D" id="1.20.1050.60">
    <property type="entry name" value="alpha-1,2-mannosidase"/>
    <property type="match status" value="1"/>
</dbReference>
<dbReference type="NCBIfam" id="TIGR01180">
    <property type="entry name" value="aman2_put"/>
    <property type="match status" value="1"/>
</dbReference>
<dbReference type="InterPro" id="IPR008928">
    <property type="entry name" value="6-hairpin_glycosidase_sf"/>
</dbReference>
<dbReference type="Proteomes" id="UP000758603">
    <property type="component" value="Unassembled WGS sequence"/>
</dbReference>
<dbReference type="PANTHER" id="PTHR12143">
    <property type="entry name" value="PEPTIDE N-GLYCANASE PNGASE -RELATED"/>
    <property type="match status" value="1"/>
</dbReference>